<dbReference type="PANTHER" id="PTHR38420">
    <property type="entry name" value="AP-4-A PHOSPHORYLASE II"/>
    <property type="match status" value="1"/>
</dbReference>
<evidence type="ECO:0000313" key="4">
    <source>
        <dbReference type="Proteomes" id="UP000078343"/>
    </source>
</evidence>
<dbReference type="InterPro" id="IPR043171">
    <property type="entry name" value="Ap4A_phos1/2-like"/>
</dbReference>
<proteinExistence type="predicted"/>
<dbReference type="Pfam" id="PF09830">
    <property type="entry name" value="ATP_transf"/>
    <property type="match status" value="1"/>
</dbReference>
<accession>A0A179A2X9</accession>
<dbReference type="InterPro" id="IPR009163">
    <property type="entry name" value="Ap4A_phos1/2"/>
</dbReference>
<dbReference type="RefSeq" id="XP_018698862.1">
    <property type="nucleotide sequence ID" value="XM_018832983.1"/>
</dbReference>
<keyword evidence="4" id="KW-1185">Reference proteome</keyword>
<evidence type="ECO:0000313" key="3">
    <source>
        <dbReference type="EMBL" id="OAP65495.1"/>
    </source>
</evidence>
<dbReference type="InterPro" id="IPR019200">
    <property type="entry name" value="ATP_adenylylTrfase_C"/>
</dbReference>
<dbReference type="Pfam" id="PF19327">
    <property type="entry name" value="Ap4A_phos_N"/>
    <property type="match status" value="1"/>
</dbReference>
<comment type="caution">
    <text evidence="3">The sequence shown here is derived from an EMBL/GenBank/DDBJ whole genome shotgun (WGS) entry which is preliminary data.</text>
</comment>
<dbReference type="STRING" id="1367422.A0A179A2X9"/>
<dbReference type="SUPFAM" id="SSF54197">
    <property type="entry name" value="HIT-like"/>
    <property type="match status" value="1"/>
</dbReference>
<reference evidence="3 4" key="1">
    <citation type="submission" date="2016-04" db="EMBL/GenBank/DDBJ databases">
        <title>Draft genome of Fonsecaea erecta CBS 125763.</title>
        <authorList>
            <person name="Weiss V.A."/>
            <person name="Vicente V.A."/>
            <person name="Raittz R.T."/>
            <person name="Moreno L.F."/>
            <person name="De Souza E.M."/>
            <person name="Pedrosa F.O."/>
            <person name="Steffens M.B."/>
            <person name="Faoro H."/>
            <person name="Tadra-Sfeir M.Z."/>
            <person name="Najafzadeh M.J."/>
            <person name="Felipe M.S."/>
            <person name="Teixeira M."/>
            <person name="Sun J."/>
            <person name="Xi L."/>
            <person name="Gomes R."/>
            <person name="De Azevedo C.M."/>
            <person name="Salgado C.G."/>
            <person name="Da Silva M.B."/>
            <person name="Nascimento M.F."/>
            <person name="Queiroz-Telles F."/>
            <person name="Attili D.S."/>
            <person name="Gorbushina A."/>
        </authorList>
    </citation>
    <scope>NUCLEOTIDE SEQUENCE [LARGE SCALE GENOMIC DNA]</scope>
    <source>
        <strain evidence="3 4">CBS 125763</strain>
    </source>
</reference>
<feature type="domain" description="Ap4A phosphorylase 1/2 N-terminal" evidence="2">
    <location>
        <begin position="30"/>
        <end position="161"/>
    </location>
</feature>
<gene>
    <name evidence="3" type="ORF">AYL99_01467</name>
</gene>
<dbReference type="OrthoDB" id="10267950at2759"/>
<sequence>MLFDEEQALAAFDDLVARQVILYGPETVVRIKDQGFGFEFRICPELALKPATADATNNAAFEQLPKYGPGSDLVDADPGLVVTKVQGTHLLVLNRFAVFRPQYLILTLDSFRRQTEDLDKTDLAAAWLVLHHLSHEHFVMFNCGNEAGCSRSHKHMQVIPCSDGFELFPDLETLDPEGIAFSYFVQRLQPEVQETLDSLLPVYQWLRHEAHAVWRTCSEDTLDYFPHNMVLTKRWMMVIPRRKVAVQGASANAAGMMGMVWVTNTQQVEQWQRLGLTKVLAELGVARGTGTG</sequence>
<dbReference type="GeneID" id="30005637"/>
<dbReference type="InterPro" id="IPR036265">
    <property type="entry name" value="HIT-like_sf"/>
</dbReference>
<dbReference type="Gene3D" id="3.30.428.70">
    <property type="match status" value="1"/>
</dbReference>
<dbReference type="GO" id="GO:0009117">
    <property type="term" value="P:nucleotide metabolic process"/>
    <property type="evidence" value="ECO:0007669"/>
    <property type="project" value="InterPro"/>
</dbReference>
<evidence type="ECO:0000259" key="2">
    <source>
        <dbReference type="Pfam" id="PF19327"/>
    </source>
</evidence>
<evidence type="ECO:0000259" key="1">
    <source>
        <dbReference type="Pfam" id="PF09830"/>
    </source>
</evidence>
<dbReference type="GO" id="GO:0003877">
    <property type="term" value="F:ATP:ADP adenylyltransferase activity"/>
    <property type="evidence" value="ECO:0007669"/>
    <property type="project" value="InterPro"/>
</dbReference>
<dbReference type="PANTHER" id="PTHR38420:SF1">
    <property type="entry name" value="PUTATIVE (AFU_ORTHOLOGUE AFUA_5G14690)-RELATED"/>
    <property type="match status" value="1"/>
</dbReference>
<dbReference type="AlphaFoldDB" id="A0A179A2X9"/>
<dbReference type="InterPro" id="IPR045759">
    <property type="entry name" value="Ap4A_phos1/2_N"/>
</dbReference>
<name>A0A179A2X9_9EURO</name>
<organism evidence="3 4">
    <name type="scientific">Fonsecaea erecta</name>
    <dbReference type="NCBI Taxonomy" id="1367422"/>
    <lineage>
        <taxon>Eukaryota</taxon>
        <taxon>Fungi</taxon>
        <taxon>Dikarya</taxon>
        <taxon>Ascomycota</taxon>
        <taxon>Pezizomycotina</taxon>
        <taxon>Eurotiomycetes</taxon>
        <taxon>Chaetothyriomycetidae</taxon>
        <taxon>Chaetothyriales</taxon>
        <taxon>Herpotrichiellaceae</taxon>
        <taxon>Fonsecaea</taxon>
    </lineage>
</organism>
<protein>
    <submittedName>
        <fullName evidence="3">Uncharacterized protein</fullName>
    </submittedName>
</protein>
<dbReference type="GO" id="GO:0005524">
    <property type="term" value="F:ATP binding"/>
    <property type="evidence" value="ECO:0007669"/>
    <property type="project" value="InterPro"/>
</dbReference>
<dbReference type="Proteomes" id="UP000078343">
    <property type="component" value="Unassembled WGS sequence"/>
</dbReference>
<dbReference type="EMBL" id="LVYI01000001">
    <property type="protein sequence ID" value="OAP65495.1"/>
    <property type="molecule type" value="Genomic_DNA"/>
</dbReference>
<feature type="domain" description="ATP adenylyltransferase C-terminal" evidence="1">
    <location>
        <begin position="179"/>
        <end position="285"/>
    </location>
</feature>